<dbReference type="GO" id="GO:0051304">
    <property type="term" value="P:chromosome separation"/>
    <property type="evidence" value="ECO:0007669"/>
    <property type="project" value="InterPro"/>
</dbReference>
<reference evidence="5 6" key="1">
    <citation type="submission" date="2016-10" db="EMBL/GenBank/DDBJ databases">
        <authorList>
            <person name="de Groot N.N."/>
        </authorList>
    </citation>
    <scope>NUCLEOTIDE SEQUENCE [LARGE SCALE GENOMIC DNA]</scope>
    <source>
        <strain evidence="5 6">DSM 15230</strain>
    </source>
</reference>
<dbReference type="InterPro" id="IPR036388">
    <property type="entry name" value="WH-like_DNA-bd_sf"/>
</dbReference>
<dbReference type="PANTHER" id="PTHR34298:SF2">
    <property type="entry name" value="SEGREGATION AND CONDENSATION PROTEIN B"/>
    <property type="match status" value="1"/>
</dbReference>
<organism evidence="5 6">
    <name type="scientific">Allisonella histaminiformans</name>
    <dbReference type="NCBI Taxonomy" id="209880"/>
    <lineage>
        <taxon>Bacteria</taxon>
        <taxon>Bacillati</taxon>
        <taxon>Bacillota</taxon>
        <taxon>Negativicutes</taxon>
        <taxon>Veillonellales</taxon>
        <taxon>Veillonellaceae</taxon>
        <taxon>Allisonella</taxon>
    </lineage>
</organism>
<name>A0A1G5VLI7_9FIRM</name>
<dbReference type="STRING" id="209880.SAMN02910343_00688"/>
<evidence type="ECO:0000313" key="6">
    <source>
        <dbReference type="Proteomes" id="UP000199689"/>
    </source>
</evidence>
<accession>A0A1G5VLI7</accession>
<protein>
    <submittedName>
        <fullName evidence="5">Segregation and condensation protein B</fullName>
    </submittedName>
</protein>
<gene>
    <name evidence="5" type="ORF">SAMN02910343_00688</name>
</gene>
<dbReference type="InterPro" id="IPR036390">
    <property type="entry name" value="WH_DNA-bd_sf"/>
</dbReference>
<dbReference type="InterPro" id="IPR005234">
    <property type="entry name" value="ScpB_csome_segregation"/>
</dbReference>
<proteinExistence type="predicted"/>
<dbReference type="AlphaFoldDB" id="A0A1G5VLI7"/>
<evidence type="ECO:0000256" key="2">
    <source>
        <dbReference type="ARBA" id="ARBA00022618"/>
    </source>
</evidence>
<keyword evidence="1" id="KW-0963">Cytoplasm</keyword>
<sequence>MRGIERTAAALEAFLFIKGNPVTMKEMEEALHENEAAVREALHILAEKYSKSDSGITLHESGAGWALATKKEYDAWLTETTGEQDRLSSAALETLAVVAAREPVTRSEIERIRGVSAGRVLVVLMNKGLIEERGRMNIPGRPILYGTTRLFLKCTGLSDINELRKQWKSLPQEGVLF</sequence>
<dbReference type="SUPFAM" id="SSF46785">
    <property type="entry name" value="Winged helix' DNA-binding domain"/>
    <property type="match status" value="2"/>
</dbReference>
<dbReference type="Proteomes" id="UP000199689">
    <property type="component" value="Unassembled WGS sequence"/>
</dbReference>
<evidence type="ECO:0000256" key="3">
    <source>
        <dbReference type="ARBA" id="ARBA00022829"/>
    </source>
</evidence>
<evidence type="ECO:0000313" key="5">
    <source>
        <dbReference type="EMBL" id="SDA45925.1"/>
    </source>
</evidence>
<dbReference type="Pfam" id="PF04079">
    <property type="entry name" value="SMC_ScpB"/>
    <property type="match status" value="1"/>
</dbReference>
<dbReference type="NCBIfam" id="TIGR00281">
    <property type="entry name" value="SMC-Scp complex subunit ScpB"/>
    <property type="match status" value="1"/>
</dbReference>
<dbReference type="RefSeq" id="WP_091363880.1">
    <property type="nucleotide sequence ID" value="NZ_FMXA01000007.1"/>
</dbReference>
<dbReference type="EMBL" id="FMXA01000007">
    <property type="protein sequence ID" value="SDA45925.1"/>
    <property type="molecule type" value="Genomic_DNA"/>
</dbReference>
<evidence type="ECO:0000256" key="4">
    <source>
        <dbReference type="ARBA" id="ARBA00023306"/>
    </source>
</evidence>
<dbReference type="PIRSF" id="PIRSF019345">
    <property type="entry name" value="ScpB"/>
    <property type="match status" value="1"/>
</dbReference>
<evidence type="ECO:0000256" key="1">
    <source>
        <dbReference type="ARBA" id="ARBA00022490"/>
    </source>
</evidence>
<dbReference type="PANTHER" id="PTHR34298">
    <property type="entry name" value="SEGREGATION AND CONDENSATION PROTEIN B"/>
    <property type="match status" value="1"/>
</dbReference>
<keyword evidence="6" id="KW-1185">Reference proteome</keyword>
<dbReference type="OrthoDB" id="9806226at2"/>
<keyword evidence="3" id="KW-0159">Chromosome partition</keyword>
<dbReference type="Gene3D" id="1.10.10.10">
    <property type="entry name" value="Winged helix-like DNA-binding domain superfamily/Winged helix DNA-binding domain"/>
    <property type="match status" value="2"/>
</dbReference>
<dbReference type="GO" id="GO:0051301">
    <property type="term" value="P:cell division"/>
    <property type="evidence" value="ECO:0007669"/>
    <property type="project" value="UniProtKB-KW"/>
</dbReference>
<keyword evidence="2" id="KW-0132">Cell division</keyword>
<dbReference type="GeneID" id="87755721"/>
<keyword evidence="4" id="KW-0131">Cell cycle</keyword>